<dbReference type="AlphaFoldDB" id="W6A5U6"/>
<dbReference type="Proteomes" id="UP000019267">
    <property type="component" value="Chromosome"/>
</dbReference>
<dbReference type="PANTHER" id="PTHR40033">
    <property type="entry name" value="NA(+)-MALATE SYMPORTER"/>
    <property type="match status" value="1"/>
</dbReference>
<dbReference type="KEGG" id="scq:SCULI_v1c01670"/>
<name>W6A5U6_9MOLU</name>
<feature type="transmembrane region" description="Helical" evidence="2">
    <location>
        <begin position="627"/>
        <end position="647"/>
    </location>
</feature>
<dbReference type="EMBL" id="CP006681">
    <property type="protein sequence ID" value="AHI52508.1"/>
    <property type="molecule type" value="Genomic_DNA"/>
</dbReference>
<dbReference type="OrthoDB" id="8584824at2"/>
<accession>W6A5U6</accession>
<feature type="transmembrane region" description="Helical" evidence="2">
    <location>
        <begin position="349"/>
        <end position="370"/>
    </location>
</feature>
<feature type="transmembrane region" description="Helical" evidence="2">
    <location>
        <begin position="252"/>
        <end position="271"/>
    </location>
</feature>
<feature type="transmembrane region" description="Helical" evidence="2">
    <location>
        <begin position="498"/>
        <end position="516"/>
    </location>
</feature>
<evidence type="ECO:0000256" key="2">
    <source>
        <dbReference type="SAM" id="Phobius"/>
    </source>
</evidence>
<sequence length="660" mass="73959">MKLVLTEDEINRFDLRKARGQTKVDKTKEKLRKYEERQMLLLEKQIGKAKISHEKSMIKLNEKRSQQIIKLNNKNASEQMIAGINAYFDNRIKDKEEDFDILNQNFSLAKEDLINGVADTNSNNIRIYVESVETKIEKITFKRNWKQIKAELEESIQDKKILKEEKRIRFEQLSHETKLYTPLSIKWKNYWESVGVKWSLWKMNTKLSLIKCKNYSFKEWITIKIWTIPMWMYLTFAGILTASILTDTVEANMIYGPAILLIIAIISGAIFSKIPIWKKYFGGAVMGSMFVGAFLVYFGVFYKGDNGVYDSVAMWFKNQDFLSLYISVLLVGAVLLIPRKMIIKATGGFFILIIAGTALGLLFGLLGSLITGMDMKELILYYALPILADGNGGGIQPIGAIAGKFGYSEELWISRALAISTLASIMSVVAAAIVNGIGKSKPSLSGDGKLMLRDIHTVDRTSKANDRNIAASLLMIFMIYILSDLFEKAIFTEDRIGLLIPNFAWMIVICLVLNLCNIVPREMKLGAEKINKFISKQTTWLLMVGVGIIYINLEEFIKALNGEAIFITMLFVIGATIGPMLLAKPLKFNAVESAVSAGLCMTAQGGSGAIAVLGTSERMELMPFGQITCRIAGSVVLIFAAIAFAQYPPVDSEMPQFLVY</sequence>
<keyword evidence="1" id="KW-0175">Coiled coil</keyword>
<feature type="transmembrane region" description="Helical" evidence="2">
    <location>
        <begin position="537"/>
        <end position="553"/>
    </location>
</feature>
<dbReference type="Pfam" id="PF03390">
    <property type="entry name" value="2HCT"/>
    <property type="match status" value="1"/>
</dbReference>
<dbReference type="PATRIC" id="fig|1276246.3.peg.166"/>
<dbReference type="eggNOG" id="COG3493">
    <property type="taxonomic scope" value="Bacteria"/>
</dbReference>
<keyword evidence="2" id="KW-1133">Transmembrane helix</keyword>
<feature type="coiled-coil region" evidence="1">
    <location>
        <begin position="17"/>
        <end position="44"/>
    </location>
</feature>
<feature type="transmembrane region" description="Helical" evidence="2">
    <location>
        <begin position="412"/>
        <end position="434"/>
    </location>
</feature>
<dbReference type="STRING" id="1276246.SCULI_v1c01670"/>
<evidence type="ECO:0000313" key="3">
    <source>
        <dbReference type="EMBL" id="AHI52508.1"/>
    </source>
</evidence>
<reference evidence="3 4" key="1">
    <citation type="journal article" date="2014" name="Genome Biol. Evol.">
        <title>Molecular evolution of the substrate utilization strategies and putative virulence factors in mosquito-associated Spiroplasma species.</title>
        <authorList>
            <person name="Chang T.H."/>
            <person name="Lo W.S."/>
            <person name="Ku C."/>
            <person name="Chen L.L."/>
            <person name="Kuo C.H."/>
        </authorList>
    </citation>
    <scope>NUCLEOTIDE SEQUENCE [LARGE SCALE GENOMIC DNA]</scope>
    <source>
        <strain evidence="3">AES-1</strain>
    </source>
</reference>
<dbReference type="InterPro" id="IPR004679">
    <property type="entry name" value="2-OHcarboxylate_transport"/>
</dbReference>
<feature type="transmembrane region" description="Helical" evidence="2">
    <location>
        <begin position="280"/>
        <end position="301"/>
    </location>
</feature>
<organism evidence="3 4">
    <name type="scientific">Spiroplasma culicicola AES-1</name>
    <dbReference type="NCBI Taxonomy" id="1276246"/>
    <lineage>
        <taxon>Bacteria</taxon>
        <taxon>Bacillati</taxon>
        <taxon>Mycoplasmatota</taxon>
        <taxon>Mollicutes</taxon>
        <taxon>Entomoplasmatales</taxon>
        <taxon>Spiroplasmataceae</taxon>
        <taxon>Spiroplasma</taxon>
    </lineage>
</organism>
<proteinExistence type="predicted"/>
<gene>
    <name evidence="3" type="primary">maeN</name>
    <name evidence="3" type="ORF">SCULI_v1c01670</name>
</gene>
<feature type="transmembrane region" description="Helical" evidence="2">
    <location>
        <begin position="225"/>
        <end position="246"/>
    </location>
</feature>
<feature type="transmembrane region" description="Helical" evidence="2">
    <location>
        <begin position="565"/>
        <end position="583"/>
    </location>
</feature>
<keyword evidence="2" id="KW-0472">Membrane</keyword>
<keyword evidence="4" id="KW-1185">Reference proteome</keyword>
<protein>
    <submittedName>
        <fullName evidence="3">Na+/citrate symporter</fullName>
    </submittedName>
</protein>
<dbReference type="RefSeq" id="WP_025362750.1">
    <property type="nucleotide sequence ID" value="NZ_CP006681.1"/>
</dbReference>
<dbReference type="GO" id="GO:0016020">
    <property type="term" value="C:membrane"/>
    <property type="evidence" value="ECO:0007669"/>
    <property type="project" value="InterPro"/>
</dbReference>
<dbReference type="HOGENOM" id="CLU_415552_0_0_14"/>
<feature type="transmembrane region" description="Helical" evidence="2">
    <location>
        <begin position="321"/>
        <end position="337"/>
    </location>
</feature>
<feature type="transmembrane region" description="Helical" evidence="2">
    <location>
        <begin position="469"/>
        <end position="486"/>
    </location>
</feature>
<dbReference type="GO" id="GO:0008514">
    <property type="term" value="F:organic anion transmembrane transporter activity"/>
    <property type="evidence" value="ECO:0007669"/>
    <property type="project" value="InterPro"/>
</dbReference>
<evidence type="ECO:0000256" key="1">
    <source>
        <dbReference type="SAM" id="Coils"/>
    </source>
</evidence>
<keyword evidence="2" id="KW-0812">Transmembrane</keyword>
<dbReference type="PANTHER" id="PTHR40033:SF1">
    <property type="entry name" value="CITRATE-SODIUM SYMPORTER"/>
    <property type="match status" value="1"/>
</dbReference>
<evidence type="ECO:0000313" key="4">
    <source>
        <dbReference type="Proteomes" id="UP000019267"/>
    </source>
</evidence>